<evidence type="ECO:0000259" key="4">
    <source>
        <dbReference type="Pfam" id="PF23865"/>
    </source>
</evidence>
<feature type="chain" id="PRO_5025392341" evidence="2">
    <location>
        <begin position="24"/>
        <end position="624"/>
    </location>
</feature>
<feature type="region of interest" description="Disordered" evidence="1">
    <location>
        <begin position="529"/>
        <end position="574"/>
    </location>
</feature>
<accession>A0A6A5RR85</accession>
<gene>
    <name evidence="5" type="ORF">M421DRAFT_4280</name>
</gene>
<dbReference type="EMBL" id="ML978965">
    <property type="protein sequence ID" value="KAF1929850.1"/>
    <property type="molecule type" value="Genomic_DNA"/>
</dbReference>
<keyword evidence="2" id="KW-0732">Signal</keyword>
<dbReference type="AlphaFoldDB" id="A0A6A5RR85"/>
<name>A0A6A5RR85_9PLEO</name>
<evidence type="ECO:0000256" key="1">
    <source>
        <dbReference type="SAM" id="MobiDB-lite"/>
    </source>
</evidence>
<protein>
    <submittedName>
        <fullName evidence="5">Uncharacterized protein</fullName>
    </submittedName>
</protein>
<keyword evidence="6" id="KW-1185">Reference proteome</keyword>
<feature type="domain" description="DUF7223" evidence="4">
    <location>
        <begin position="262"/>
        <end position="527"/>
    </location>
</feature>
<feature type="domain" description="DUF7029" evidence="3">
    <location>
        <begin position="128"/>
        <end position="231"/>
    </location>
</feature>
<evidence type="ECO:0000256" key="2">
    <source>
        <dbReference type="SAM" id="SignalP"/>
    </source>
</evidence>
<dbReference type="OrthoDB" id="160645at2759"/>
<feature type="compositionally biased region" description="Acidic residues" evidence="1">
    <location>
        <begin position="540"/>
        <end position="559"/>
    </location>
</feature>
<dbReference type="InterPro" id="IPR055647">
    <property type="entry name" value="DUF7223"/>
</dbReference>
<organism evidence="5 6">
    <name type="scientific">Didymella exigua CBS 183.55</name>
    <dbReference type="NCBI Taxonomy" id="1150837"/>
    <lineage>
        <taxon>Eukaryota</taxon>
        <taxon>Fungi</taxon>
        <taxon>Dikarya</taxon>
        <taxon>Ascomycota</taxon>
        <taxon>Pezizomycotina</taxon>
        <taxon>Dothideomycetes</taxon>
        <taxon>Pleosporomycetidae</taxon>
        <taxon>Pleosporales</taxon>
        <taxon>Pleosporineae</taxon>
        <taxon>Didymellaceae</taxon>
        <taxon>Didymella</taxon>
    </lineage>
</organism>
<dbReference type="Pfam" id="PF23865">
    <property type="entry name" value="DUF7223"/>
    <property type="match status" value="1"/>
</dbReference>
<evidence type="ECO:0000313" key="5">
    <source>
        <dbReference type="EMBL" id="KAF1929850.1"/>
    </source>
</evidence>
<dbReference type="InterPro" id="IPR054293">
    <property type="entry name" value="DUF7029"/>
</dbReference>
<reference evidence="5" key="1">
    <citation type="journal article" date="2020" name="Stud. Mycol.">
        <title>101 Dothideomycetes genomes: a test case for predicting lifestyles and emergence of pathogens.</title>
        <authorList>
            <person name="Haridas S."/>
            <person name="Albert R."/>
            <person name="Binder M."/>
            <person name="Bloem J."/>
            <person name="Labutti K."/>
            <person name="Salamov A."/>
            <person name="Andreopoulos B."/>
            <person name="Baker S."/>
            <person name="Barry K."/>
            <person name="Bills G."/>
            <person name="Bluhm B."/>
            <person name="Cannon C."/>
            <person name="Castanera R."/>
            <person name="Culley D."/>
            <person name="Daum C."/>
            <person name="Ezra D."/>
            <person name="Gonzalez J."/>
            <person name="Henrissat B."/>
            <person name="Kuo A."/>
            <person name="Liang C."/>
            <person name="Lipzen A."/>
            <person name="Lutzoni F."/>
            <person name="Magnuson J."/>
            <person name="Mondo S."/>
            <person name="Nolan M."/>
            <person name="Ohm R."/>
            <person name="Pangilinan J."/>
            <person name="Park H.-J."/>
            <person name="Ramirez L."/>
            <person name="Alfaro M."/>
            <person name="Sun H."/>
            <person name="Tritt A."/>
            <person name="Yoshinaga Y."/>
            <person name="Zwiers L.-H."/>
            <person name="Turgeon B."/>
            <person name="Goodwin S."/>
            <person name="Spatafora J."/>
            <person name="Crous P."/>
            <person name="Grigoriev I."/>
        </authorList>
    </citation>
    <scope>NUCLEOTIDE SEQUENCE</scope>
    <source>
        <strain evidence="5">CBS 183.55</strain>
    </source>
</reference>
<evidence type="ECO:0000259" key="3">
    <source>
        <dbReference type="Pfam" id="PF22974"/>
    </source>
</evidence>
<feature type="signal peptide" evidence="2">
    <location>
        <begin position="1"/>
        <end position="23"/>
    </location>
</feature>
<dbReference type="RefSeq" id="XP_033450098.1">
    <property type="nucleotide sequence ID" value="XM_033594615.1"/>
</dbReference>
<evidence type="ECO:0000313" key="6">
    <source>
        <dbReference type="Proteomes" id="UP000800082"/>
    </source>
</evidence>
<dbReference type="Pfam" id="PF22974">
    <property type="entry name" value="DUF7029"/>
    <property type="match status" value="1"/>
</dbReference>
<dbReference type="GeneID" id="54352283"/>
<proteinExistence type="predicted"/>
<dbReference type="Proteomes" id="UP000800082">
    <property type="component" value="Unassembled WGS sequence"/>
</dbReference>
<sequence>MPFNSRSFLILALATAFALEASAMELKPWGTGHHPSGESVAKRAVAAFNLDPIDDPGKLYPNVFGKRALPSIELKAISDPGVLLRGRSEKREMPGNGCFDPAKHSTFFWGGYAGDNIFVANFTMSAQTDDEYILAIENFAKRMKSISCGTPEQPMILEFSDTDSLKYAKSAWKWIDDADINHFTLVTEPDMCYKGDNRSPYLVSAIKFDDTKLTAEITAEEKPWNEIAQSFSLNLGHEFVDPATANVTHPHLAPRGDDGTQMDISHTFKGNLFNYAKDSKETAGMALSADLELITEGTIVADFDVKKNWLGIPNDATINIHPQGVNGLMKLQLSADGKLGKELQWDMKPEISIPVQALKIAGILEIGPFITIGVHLGSSALEGTSEMSVGAKAKIKDEAKVDVRLTKPEENNFSGWEPDFEKVEPVFSGEINGNVRAWSELGVQLKAEVFGKWGYQAAVDAQLPFFEARMTGIIDSVGVCNSQKTVGVQLGTDVGINVNLNAGKVNKAPSFEKDLFEKTWPLFSTCVPVGPDNAKPTETPEPEPIEEPNPAEDLSEPEVTEQPSGATPTIDRGPLEIGTGSMPMITGGPHLVTGTGTASSGWPMYTGNTTFLRMAQRRPTALYL</sequence>